<organism evidence="1 2">
    <name type="scientific">Gigaspora margarita</name>
    <dbReference type="NCBI Taxonomy" id="4874"/>
    <lineage>
        <taxon>Eukaryota</taxon>
        <taxon>Fungi</taxon>
        <taxon>Fungi incertae sedis</taxon>
        <taxon>Mucoromycota</taxon>
        <taxon>Glomeromycotina</taxon>
        <taxon>Glomeromycetes</taxon>
        <taxon>Diversisporales</taxon>
        <taxon>Gigasporaceae</taxon>
        <taxon>Gigaspora</taxon>
    </lineage>
</organism>
<evidence type="ECO:0000313" key="1">
    <source>
        <dbReference type="EMBL" id="CAG8788282.1"/>
    </source>
</evidence>
<gene>
    <name evidence="1" type="ORF">GMARGA_LOCUS20811</name>
</gene>
<protein>
    <submittedName>
        <fullName evidence="1">11183_t:CDS:1</fullName>
    </submittedName>
</protein>
<name>A0ABN7VNK0_GIGMA</name>
<proteinExistence type="predicted"/>
<feature type="non-terminal residue" evidence="1">
    <location>
        <position position="41"/>
    </location>
</feature>
<sequence length="41" mass="4727">MEWRTPEQFRSEPNPSWSGLKICLKIWCETGAILSKFGMAP</sequence>
<keyword evidence="2" id="KW-1185">Reference proteome</keyword>
<comment type="caution">
    <text evidence="1">The sequence shown here is derived from an EMBL/GenBank/DDBJ whole genome shotgun (WGS) entry which is preliminary data.</text>
</comment>
<evidence type="ECO:0000313" key="2">
    <source>
        <dbReference type="Proteomes" id="UP000789901"/>
    </source>
</evidence>
<dbReference type="Proteomes" id="UP000789901">
    <property type="component" value="Unassembled WGS sequence"/>
</dbReference>
<accession>A0ABN7VNK0</accession>
<dbReference type="EMBL" id="CAJVQB010018614">
    <property type="protein sequence ID" value="CAG8788282.1"/>
    <property type="molecule type" value="Genomic_DNA"/>
</dbReference>
<reference evidence="1 2" key="1">
    <citation type="submission" date="2021-06" db="EMBL/GenBank/DDBJ databases">
        <authorList>
            <person name="Kallberg Y."/>
            <person name="Tangrot J."/>
            <person name="Rosling A."/>
        </authorList>
    </citation>
    <scope>NUCLEOTIDE SEQUENCE [LARGE SCALE GENOMIC DNA]</scope>
    <source>
        <strain evidence="1 2">120-4 pot B 10/14</strain>
    </source>
</reference>